<dbReference type="SMART" id="SM00464">
    <property type="entry name" value="LON"/>
    <property type="match status" value="1"/>
</dbReference>
<keyword evidence="3" id="KW-1185">Reference proteome</keyword>
<comment type="caution">
    <text evidence="2">The sequence shown here is derived from an EMBL/GenBank/DDBJ whole genome shotgun (WGS) entry which is preliminary data.</text>
</comment>
<dbReference type="PANTHER" id="PTHR46732:SF8">
    <property type="entry name" value="ATP-DEPENDENT PROTEASE LA (LON) DOMAIN PROTEIN"/>
    <property type="match status" value="1"/>
</dbReference>
<name>A0ABV7C2R5_9VIBR</name>
<dbReference type="Proteomes" id="UP001595384">
    <property type="component" value="Unassembled WGS sequence"/>
</dbReference>
<dbReference type="InterPro" id="IPR015947">
    <property type="entry name" value="PUA-like_sf"/>
</dbReference>
<sequence length="190" mass="22021">MQSIMLFPLSSIVMPEGKMALRIFEPRYQRMVAECMKSDASFGMCLSDLHTGGGEPPLSQFGTQVKIVDFERLKDGMLGITVVGTQRFRIDSIEVESDGLRIAQVEWQTNWPMQEMVQGDAYLAERLQEIYQEIPQVGQLYPHCFFDDACWVTQRWLELMPLTYEQFDQLSRHDDCQIALSYLRFAMNDE</sequence>
<dbReference type="EMBL" id="JBHRSE010000003">
    <property type="protein sequence ID" value="MFC3022317.1"/>
    <property type="molecule type" value="Genomic_DNA"/>
</dbReference>
<dbReference type="InterPro" id="IPR046336">
    <property type="entry name" value="Lon_prtase_N_sf"/>
</dbReference>
<proteinExistence type="predicted"/>
<dbReference type="Pfam" id="PF02190">
    <property type="entry name" value="LON_substr_bdg"/>
    <property type="match status" value="1"/>
</dbReference>
<evidence type="ECO:0000259" key="1">
    <source>
        <dbReference type="SMART" id="SM00464"/>
    </source>
</evidence>
<dbReference type="SUPFAM" id="SSF88697">
    <property type="entry name" value="PUA domain-like"/>
    <property type="match status" value="1"/>
</dbReference>
<accession>A0ABV7C2R5</accession>
<gene>
    <name evidence="2" type="ORF">ACFODT_00415</name>
</gene>
<feature type="domain" description="Lon N-terminal" evidence="1">
    <location>
        <begin position="3"/>
        <end position="189"/>
    </location>
</feature>
<protein>
    <submittedName>
        <fullName evidence="2">LON peptidase substrate-binding domain-containing protein</fullName>
    </submittedName>
</protein>
<dbReference type="InterPro" id="IPR003111">
    <property type="entry name" value="Lon_prtase_N"/>
</dbReference>
<dbReference type="RefSeq" id="WP_123015486.1">
    <property type="nucleotide sequence ID" value="NZ_AP024911.1"/>
</dbReference>
<reference evidence="3" key="1">
    <citation type="journal article" date="2019" name="Int. J. Syst. Evol. Microbiol.">
        <title>The Global Catalogue of Microorganisms (GCM) 10K type strain sequencing project: providing services to taxonomists for standard genome sequencing and annotation.</title>
        <authorList>
            <consortium name="The Broad Institute Genomics Platform"/>
            <consortium name="The Broad Institute Genome Sequencing Center for Infectious Disease"/>
            <person name="Wu L."/>
            <person name="Ma J."/>
        </authorList>
    </citation>
    <scope>NUCLEOTIDE SEQUENCE [LARGE SCALE GENOMIC DNA]</scope>
    <source>
        <strain evidence="3">KCTC 62784</strain>
    </source>
</reference>
<evidence type="ECO:0000313" key="2">
    <source>
        <dbReference type="EMBL" id="MFC3022317.1"/>
    </source>
</evidence>
<evidence type="ECO:0000313" key="3">
    <source>
        <dbReference type="Proteomes" id="UP001595384"/>
    </source>
</evidence>
<organism evidence="2 3">
    <name type="scientific">Vibrio zhugei</name>
    <dbReference type="NCBI Taxonomy" id="2479546"/>
    <lineage>
        <taxon>Bacteria</taxon>
        <taxon>Pseudomonadati</taxon>
        <taxon>Pseudomonadota</taxon>
        <taxon>Gammaproteobacteria</taxon>
        <taxon>Vibrionales</taxon>
        <taxon>Vibrionaceae</taxon>
        <taxon>Vibrio</taxon>
    </lineage>
</organism>
<dbReference type="PANTHER" id="PTHR46732">
    <property type="entry name" value="ATP-DEPENDENT PROTEASE LA (LON) DOMAIN PROTEIN"/>
    <property type="match status" value="1"/>
</dbReference>
<dbReference type="Gene3D" id="2.30.130.40">
    <property type="entry name" value="LON domain-like"/>
    <property type="match status" value="1"/>
</dbReference>